<organism evidence="1 2">
    <name type="scientific">Caldalkalibacillus horti</name>
    <dbReference type="NCBI Taxonomy" id="77523"/>
    <lineage>
        <taxon>Bacteria</taxon>
        <taxon>Bacillati</taxon>
        <taxon>Bacillota</taxon>
        <taxon>Bacilli</taxon>
        <taxon>Bacillales</taxon>
        <taxon>Bacillaceae</taxon>
        <taxon>Caldalkalibacillus</taxon>
    </lineage>
</organism>
<dbReference type="RefSeq" id="WP_343834545.1">
    <property type="nucleotide sequence ID" value="NZ_BAAADK010000010.1"/>
</dbReference>
<reference evidence="1 2" key="1">
    <citation type="submission" date="2023-07" db="EMBL/GenBank/DDBJ databases">
        <title>Genomic Encyclopedia of Type Strains, Phase IV (KMG-IV): sequencing the most valuable type-strain genomes for metagenomic binning, comparative biology and taxonomic classification.</title>
        <authorList>
            <person name="Goeker M."/>
        </authorList>
    </citation>
    <scope>NUCLEOTIDE SEQUENCE [LARGE SCALE GENOMIC DNA]</scope>
    <source>
        <strain evidence="1 2">DSM 12751</strain>
    </source>
</reference>
<sequence length="41" mass="4880">MRVSAVRMTVMVSKCRYFCHARTIRDQDYMVTPVQLELCQL</sequence>
<evidence type="ECO:0000313" key="2">
    <source>
        <dbReference type="Proteomes" id="UP001235840"/>
    </source>
</evidence>
<name>A0ABT9VVM5_9BACI</name>
<gene>
    <name evidence="1" type="ORF">J2S11_000940</name>
</gene>
<proteinExistence type="predicted"/>
<dbReference type="EMBL" id="JAUSTY010000003">
    <property type="protein sequence ID" value="MDQ0165040.1"/>
    <property type="molecule type" value="Genomic_DNA"/>
</dbReference>
<protein>
    <submittedName>
        <fullName evidence="1">Uncharacterized protein</fullName>
    </submittedName>
</protein>
<keyword evidence="2" id="KW-1185">Reference proteome</keyword>
<dbReference type="Proteomes" id="UP001235840">
    <property type="component" value="Unassembled WGS sequence"/>
</dbReference>
<comment type="caution">
    <text evidence="1">The sequence shown here is derived from an EMBL/GenBank/DDBJ whole genome shotgun (WGS) entry which is preliminary data.</text>
</comment>
<accession>A0ABT9VVM5</accession>
<evidence type="ECO:0000313" key="1">
    <source>
        <dbReference type="EMBL" id="MDQ0165040.1"/>
    </source>
</evidence>